<dbReference type="Proteomes" id="UP000887565">
    <property type="component" value="Unplaced"/>
</dbReference>
<sequence>MEDIDVISSVLKYLDFHELCVAERVNSTFQHCVRIELLALKHVDLAPISLENHGQIITKLDDYCPQLQRLSNCLEFLFYFPLCFSNPRREQYLPRVLSILQRLAYLDMFSPLCDVERVFKPEDCLNILVNTNNLQHLGLRTLGLCDEWRDILLRQQTLKSFSICGGFWVHLPPCVNLTSLKINFGPQWKHEQCEELYSLLAANQGLEHLRIHIFPADQLLLEKLTLLRELKTLDLAFSFLGILNCERDKVFRKSNIFLKSDVRFDHLESIAIYSQA</sequence>
<name>A0A915KFB2_ROMCU</name>
<dbReference type="WBParaSite" id="nRc.2.0.1.t37498-RA">
    <property type="protein sequence ID" value="nRc.2.0.1.t37498-RA"/>
    <property type="gene ID" value="nRc.2.0.1.g37498"/>
</dbReference>
<proteinExistence type="predicted"/>
<organism evidence="1 2">
    <name type="scientific">Romanomermis culicivorax</name>
    <name type="common">Nematode worm</name>
    <dbReference type="NCBI Taxonomy" id="13658"/>
    <lineage>
        <taxon>Eukaryota</taxon>
        <taxon>Metazoa</taxon>
        <taxon>Ecdysozoa</taxon>
        <taxon>Nematoda</taxon>
        <taxon>Enoplea</taxon>
        <taxon>Dorylaimia</taxon>
        <taxon>Mermithida</taxon>
        <taxon>Mermithoidea</taxon>
        <taxon>Mermithidae</taxon>
        <taxon>Romanomermis</taxon>
    </lineage>
</organism>
<accession>A0A915KFB2</accession>
<reference evidence="2" key="1">
    <citation type="submission" date="2022-11" db="UniProtKB">
        <authorList>
            <consortium name="WormBaseParasite"/>
        </authorList>
    </citation>
    <scope>IDENTIFICATION</scope>
</reference>
<dbReference type="AlphaFoldDB" id="A0A915KFB2"/>
<evidence type="ECO:0000313" key="1">
    <source>
        <dbReference type="Proteomes" id="UP000887565"/>
    </source>
</evidence>
<evidence type="ECO:0000313" key="2">
    <source>
        <dbReference type="WBParaSite" id="nRc.2.0.1.t37498-RA"/>
    </source>
</evidence>
<keyword evidence="1" id="KW-1185">Reference proteome</keyword>
<protein>
    <submittedName>
        <fullName evidence="2">F-box domain-containing protein</fullName>
    </submittedName>
</protein>
<dbReference type="InterPro" id="IPR032675">
    <property type="entry name" value="LRR_dom_sf"/>
</dbReference>
<dbReference type="Gene3D" id="3.80.10.10">
    <property type="entry name" value="Ribonuclease Inhibitor"/>
    <property type="match status" value="1"/>
</dbReference>
<dbReference type="SUPFAM" id="SSF52047">
    <property type="entry name" value="RNI-like"/>
    <property type="match status" value="1"/>
</dbReference>